<evidence type="ECO:0000259" key="1">
    <source>
        <dbReference type="Pfam" id="PF13559"/>
    </source>
</evidence>
<name>A0A934N7C2_9BACT</name>
<sequence>GEYREAVRRAFRSALLAVAVRGRVPIDAAWTTRELLQRIDAGGDVLVALAVAAALFERAWYSGVAVTRDDWTLAEERCATVRRLARGAGVTTP</sequence>
<dbReference type="EMBL" id="JAEKNS010000158">
    <property type="protein sequence ID" value="MBJ7596344.1"/>
    <property type="molecule type" value="Genomic_DNA"/>
</dbReference>
<dbReference type="AlphaFoldDB" id="A0A934N7C2"/>
<protein>
    <submittedName>
        <fullName evidence="2">DUF4129 domain-containing protein</fullName>
    </submittedName>
</protein>
<organism evidence="2 3">
    <name type="scientific">Candidatus Aeolococcus gillhamiae</name>
    <dbReference type="NCBI Taxonomy" id="3127015"/>
    <lineage>
        <taxon>Bacteria</taxon>
        <taxon>Bacillati</taxon>
        <taxon>Candidatus Dormiibacterota</taxon>
        <taxon>Candidatus Dormibacteria</taxon>
        <taxon>Candidatus Aeolococcales</taxon>
        <taxon>Candidatus Aeolococcaceae</taxon>
        <taxon>Candidatus Aeolococcus</taxon>
    </lineage>
</organism>
<dbReference type="InterPro" id="IPR025403">
    <property type="entry name" value="TgpA-like_C"/>
</dbReference>
<dbReference type="Pfam" id="PF13559">
    <property type="entry name" value="DUF4129"/>
    <property type="match status" value="1"/>
</dbReference>
<feature type="non-terminal residue" evidence="2">
    <location>
        <position position="1"/>
    </location>
</feature>
<evidence type="ECO:0000313" key="3">
    <source>
        <dbReference type="Proteomes" id="UP000606991"/>
    </source>
</evidence>
<comment type="caution">
    <text evidence="2">The sequence shown here is derived from an EMBL/GenBank/DDBJ whole genome shotgun (WGS) entry which is preliminary data.</text>
</comment>
<reference evidence="2 3" key="1">
    <citation type="submission" date="2020-10" db="EMBL/GenBank/DDBJ databases">
        <title>Ca. Dormibacterota MAGs.</title>
        <authorList>
            <person name="Montgomery K."/>
        </authorList>
    </citation>
    <scope>NUCLEOTIDE SEQUENCE [LARGE SCALE GENOMIC DNA]</scope>
    <source>
        <strain evidence="2">SC8812_S17_18</strain>
    </source>
</reference>
<proteinExistence type="predicted"/>
<dbReference type="RefSeq" id="WP_337314304.1">
    <property type="nucleotide sequence ID" value="NZ_JAEKNS010000158.1"/>
</dbReference>
<dbReference type="Proteomes" id="UP000606991">
    <property type="component" value="Unassembled WGS sequence"/>
</dbReference>
<accession>A0A934N7C2</accession>
<evidence type="ECO:0000313" key="2">
    <source>
        <dbReference type="EMBL" id="MBJ7596344.1"/>
    </source>
</evidence>
<feature type="domain" description="Protein-glutamine gamma-glutamyltransferase-like C-terminal" evidence="1">
    <location>
        <begin position="11"/>
        <end position="77"/>
    </location>
</feature>
<gene>
    <name evidence="2" type="ORF">JF886_16060</name>
</gene>